<dbReference type="PANTHER" id="PTHR30231">
    <property type="entry name" value="DNA POLYMERASE III SUBUNIT EPSILON"/>
    <property type="match status" value="1"/>
</dbReference>
<evidence type="ECO:0000313" key="6">
    <source>
        <dbReference type="Proteomes" id="UP000641932"/>
    </source>
</evidence>
<evidence type="ECO:0000256" key="1">
    <source>
        <dbReference type="ARBA" id="ARBA00022722"/>
    </source>
</evidence>
<dbReference type="InterPro" id="IPR036397">
    <property type="entry name" value="RNaseH_sf"/>
</dbReference>
<dbReference type="SMART" id="SM00479">
    <property type="entry name" value="EXOIII"/>
    <property type="match status" value="1"/>
</dbReference>
<comment type="caution">
    <text evidence="5">The sequence shown here is derived from an EMBL/GenBank/DDBJ whole genome shotgun (WGS) entry which is preliminary data.</text>
</comment>
<dbReference type="GO" id="GO:0005829">
    <property type="term" value="C:cytosol"/>
    <property type="evidence" value="ECO:0007669"/>
    <property type="project" value="TreeGrafter"/>
</dbReference>
<name>A0A917ZSH4_9ACTN</name>
<evidence type="ECO:0000313" key="5">
    <source>
        <dbReference type="EMBL" id="GGO89683.1"/>
    </source>
</evidence>
<dbReference type="EMBL" id="BMMS01000013">
    <property type="protein sequence ID" value="GGO89683.1"/>
    <property type="molecule type" value="Genomic_DNA"/>
</dbReference>
<proteinExistence type="predicted"/>
<dbReference type="InterPro" id="IPR013520">
    <property type="entry name" value="Ribonucl_H"/>
</dbReference>
<keyword evidence="1" id="KW-0540">Nuclease</keyword>
<dbReference type="Pfam" id="PF00929">
    <property type="entry name" value="RNase_T"/>
    <property type="match status" value="1"/>
</dbReference>
<dbReference type="GO" id="GO:0003676">
    <property type="term" value="F:nucleic acid binding"/>
    <property type="evidence" value="ECO:0007669"/>
    <property type="project" value="InterPro"/>
</dbReference>
<keyword evidence="3" id="KW-0269">Exonuclease</keyword>
<reference evidence="5" key="1">
    <citation type="journal article" date="2014" name="Int. J. Syst. Evol. Microbiol.">
        <title>Complete genome sequence of Corynebacterium casei LMG S-19264T (=DSM 44701T), isolated from a smear-ripened cheese.</title>
        <authorList>
            <consortium name="US DOE Joint Genome Institute (JGI-PGF)"/>
            <person name="Walter F."/>
            <person name="Albersmeier A."/>
            <person name="Kalinowski J."/>
            <person name="Ruckert C."/>
        </authorList>
    </citation>
    <scope>NUCLEOTIDE SEQUENCE</scope>
    <source>
        <strain evidence="5">CGMCC 4.7201</strain>
    </source>
</reference>
<dbReference type="RefSeq" id="WP_189132473.1">
    <property type="nucleotide sequence ID" value="NZ_BMMS01000013.1"/>
</dbReference>
<dbReference type="AlphaFoldDB" id="A0A917ZSH4"/>
<dbReference type="Proteomes" id="UP000641932">
    <property type="component" value="Unassembled WGS sequence"/>
</dbReference>
<organism evidence="5 6">
    <name type="scientific">Wenjunlia tyrosinilytica</name>
    <dbReference type="NCBI Taxonomy" id="1544741"/>
    <lineage>
        <taxon>Bacteria</taxon>
        <taxon>Bacillati</taxon>
        <taxon>Actinomycetota</taxon>
        <taxon>Actinomycetes</taxon>
        <taxon>Kitasatosporales</taxon>
        <taxon>Streptomycetaceae</taxon>
        <taxon>Wenjunlia</taxon>
    </lineage>
</organism>
<evidence type="ECO:0000259" key="4">
    <source>
        <dbReference type="SMART" id="SM00479"/>
    </source>
</evidence>
<dbReference type="CDD" id="cd06127">
    <property type="entry name" value="DEDDh"/>
    <property type="match status" value="1"/>
</dbReference>
<dbReference type="SUPFAM" id="SSF53098">
    <property type="entry name" value="Ribonuclease H-like"/>
    <property type="match status" value="1"/>
</dbReference>
<evidence type="ECO:0000256" key="2">
    <source>
        <dbReference type="ARBA" id="ARBA00022801"/>
    </source>
</evidence>
<dbReference type="FunFam" id="3.30.420.10:FF:000045">
    <property type="entry name" value="3'-5' exonuclease DinG"/>
    <property type="match status" value="1"/>
</dbReference>
<feature type="domain" description="Exonuclease" evidence="4">
    <location>
        <begin position="23"/>
        <end position="188"/>
    </location>
</feature>
<evidence type="ECO:0000256" key="3">
    <source>
        <dbReference type="ARBA" id="ARBA00022839"/>
    </source>
</evidence>
<reference evidence="5" key="2">
    <citation type="submission" date="2020-09" db="EMBL/GenBank/DDBJ databases">
        <authorList>
            <person name="Sun Q."/>
            <person name="Zhou Y."/>
        </authorList>
    </citation>
    <scope>NUCLEOTIDE SEQUENCE</scope>
    <source>
        <strain evidence="5">CGMCC 4.7201</strain>
    </source>
</reference>
<sequence length="243" mass="25711">MLSGRFQGSPRAGRAVSGTGGTGYAVVDLEATGPNPKRHRVVEVAVVLLDRDCRVEGEFSTLLDPAGPVGPTHIHGIAGHDTEGAPAFADIAPYLLRLLHGRVLVGHHVNCDRGFLVGEYSRLGVVFPDVPTLCTMRLAADHLPALATPSLRACCAAAGLPAYAEHTALGDAHAAAALLGHYAARDRLEERAWNQVLLEAVGLQWPVMASGGVPRTWHRSDARGLKGNVWRSHMVPVARKGSA</sequence>
<dbReference type="InterPro" id="IPR012337">
    <property type="entry name" value="RNaseH-like_sf"/>
</dbReference>
<protein>
    <recommendedName>
        <fullName evidence="4">Exonuclease domain-containing protein</fullName>
    </recommendedName>
</protein>
<dbReference type="PANTHER" id="PTHR30231:SF4">
    <property type="entry name" value="PROTEIN NEN2"/>
    <property type="match status" value="1"/>
</dbReference>
<dbReference type="GO" id="GO:0008408">
    <property type="term" value="F:3'-5' exonuclease activity"/>
    <property type="evidence" value="ECO:0007669"/>
    <property type="project" value="TreeGrafter"/>
</dbReference>
<keyword evidence="2" id="KW-0378">Hydrolase</keyword>
<dbReference type="Gene3D" id="3.30.420.10">
    <property type="entry name" value="Ribonuclease H-like superfamily/Ribonuclease H"/>
    <property type="match status" value="1"/>
</dbReference>
<accession>A0A917ZSH4</accession>
<gene>
    <name evidence="5" type="ORF">GCM10012280_33490</name>
</gene>
<keyword evidence="6" id="KW-1185">Reference proteome</keyword>